<dbReference type="GO" id="GO:0046872">
    <property type="term" value="F:metal ion binding"/>
    <property type="evidence" value="ECO:0007669"/>
    <property type="project" value="UniProtKB-KW"/>
</dbReference>
<dbReference type="InterPro" id="IPR035680">
    <property type="entry name" value="Clx_II_MBL"/>
</dbReference>
<keyword evidence="4 7" id="KW-0479">Metal-binding</keyword>
<comment type="subunit">
    <text evidence="7">Monomer.</text>
</comment>
<feature type="binding site" evidence="7">
    <location>
        <position position="56"/>
    </location>
    <ligand>
        <name>Zn(2+)</name>
        <dbReference type="ChEBI" id="CHEBI:29105"/>
        <label>1</label>
    </ligand>
</feature>
<evidence type="ECO:0000313" key="10">
    <source>
        <dbReference type="Proteomes" id="UP000713222"/>
    </source>
</evidence>
<feature type="binding site" evidence="7">
    <location>
        <position position="59"/>
    </location>
    <ligand>
        <name>Zn(2+)</name>
        <dbReference type="ChEBI" id="CHEBI:29105"/>
        <label>2</label>
    </ligand>
</feature>
<comment type="pathway">
    <text evidence="2 7">Secondary metabolite metabolism; methylglyoxal degradation; (R)-lactate from methylglyoxal: step 2/2.</text>
</comment>
<dbReference type="InterPro" id="IPR017782">
    <property type="entry name" value="Hydroxyacylglutathione_Hdrlase"/>
</dbReference>
<dbReference type="Pfam" id="PF16123">
    <property type="entry name" value="HAGH_C"/>
    <property type="match status" value="1"/>
</dbReference>
<evidence type="ECO:0000256" key="7">
    <source>
        <dbReference type="HAMAP-Rule" id="MF_01374"/>
    </source>
</evidence>
<dbReference type="InterPro" id="IPR036866">
    <property type="entry name" value="RibonucZ/Hydroxyglut_hydro"/>
</dbReference>
<feature type="binding site" evidence="7">
    <location>
        <position position="131"/>
    </location>
    <ligand>
        <name>Zn(2+)</name>
        <dbReference type="ChEBI" id="CHEBI:29105"/>
        <label>2</label>
    </ligand>
</feature>
<evidence type="ECO:0000256" key="2">
    <source>
        <dbReference type="ARBA" id="ARBA00004963"/>
    </source>
</evidence>
<keyword evidence="6 7" id="KW-0862">Zinc</keyword>
<dbReference type="EC" id="3.1.2.6" evidence="7"/>
<reference evidence="9" key="1">
    <citation type="submission" date="2018-10" db="EMBL/GenBank/DDBJ databases">
        <title>Iterative Subtractive Binning of Freshwater Chronoseries Metagenomes Recovers Nearly Complete Genomes from over Four Hundred Novel Species.</title>
        <authorList>
            <person name="Rodriguez-R L.M."/>
            <person name="Tsementzi D."/>
            <person name="Luo C."/>
            <person name="Konstantinidis K.T."/>
        </authorList>
    </citation>
    <scope>NUCLEOTIDE SEQUENCE</scope>
    <source>
        <strain evidence="9">WB7_6_001</strain>
    </source>
</reference>
<dbReference type="GO" id="GO:0004416">
    <property type="term" value="F:hydroxyacylglutathione hydrolase activity"/>
    <property type="evidence" value="ECO:0007669"/>
    <property type="project" value="UniProtKB-UniRule"/>
</dbReference>
<keyword evidence="5 7" id="KW-0378">Hydrolase</keyword>
<feature type="domain" description="Metallo-beta-lactamase" evidence="8">
    <location>
        <begin position="11"/>
        <end position="169"/>
    </location>
</feature>
<feature type="binding site" evidence="7">
    <location>
        <position position="58"/>
    </location>
    <ligand>
        <name>Zn(2+)</name>
        <dbReference type="ChEBI" id="CHEBI:29105"/>
        <label>2</label>
    </ligand>
</feature>
<comment type="function">
    <text evidence="7">Thiolesterase that catalyzes the hydrolysis of S-D-lactoyl-glutathione to form glutathione and D-lactic acid.</text>
</comment>
<comment type="catalytic activity">
    <reaction evidence="1 7">
        <text>an S-(2-hydroxyacyl)glutathione + H2O = a 2-hydroxy carboxylate + glutathione + H(+)</text>
        <dbReference type="Rhea" id="RHEA:21864"/>
        <dbReference type="ChEBI" id="CHEBI:15377"/>
        <dbReference type="ChEBI" id="CHEBI:15378"/>
        <dbReference type="ChEBI" id="CHEBI:57925"/>
        <dbReference type="ChEBI" id="CHEBI:58896"/>
        <dbReference type="ChEBI" id="CHEBI:71261"/>
        <dbReference type="EC" id="3.1.2.6"/>
    </reaction>
</comment>
<sequence length="253" mass="29483">MDIHIIPCLKDNYAYIVENKNTKNACVIDPSESEPIINFIKKNKLNLKYILNTHHHADHIGGNLELKKEFNLQILGFEKDKNRIPGIDIFLKDKQIWSFEGSDVLIEHVPGHTSGHIFYYFKNEESAFTGDTLFSFGCGRLFEGSYLEMVNSLKKIKSLPSKTKIFCGHEYTINNLKFCMDMDKDNLELKGKYNQIINNIKNKLPSIPSILSDEMRLNIFLKFDDLKFKEKIGFKDLNEVDFFKKIRDLKDNF</sequence>
<gene>
    <name evidence="7 9" type="primary">gloB</name>
    <name evidence="9" type="ORF">EBV32_02610</name>
</gene>
<evidence type="ECO:0000256" key="4">
    <source>
        <dbReference type="ARBA" id="ARBA00022723"/>
    </source>
</evidence>
<dbReference type="InterPro" id="IPR001279">
    <property type="entry name" value="Metallo-B-lactamas"/>
</dbReference>
<accession>A0A964V0E7</accession>
<dbReference type="SUPFAM" id="SSF56281">
    <property type="entry name" value="Metallo-hydrolase/oxidoreductase"/>
    <property type="match status" value="1"/>
</dbReference>
<comment type="similarity">
    <text evidence="3 7">Belongs to the metallo-beta-lactamase superfamily. Glyoxalase II family.</text>
</comment>
<protein>
    <recommendedName>
        <fullName evidence="7">Hydroxyacylglutathione hydrolase</fullName>
        <ecNumber evidence="7">3.1.2.6</ecNumber>
    </recommendedName>
    <alternativeName>
        <fullName evidence="7">Glyoxalase II</fullName>
        <shortName evidence="7">Glx II</shortName>
    </alternativeName>
</protein>
<evidence type="ECO:0000256" key="3">
    <source>
        <dbReference type="ARBA" id="ARBA00006759"/>
    </source>
</evidence>
<dbReference type="PANTHER" id="PTHR43705:SF1">
    <property type="entry name" value="HYDROXYACYLGLUTATHIONE HYDROLASE GLOB"/>
    <property type="match status" value="1"/>
</dbReference>
<dbReference type="GO" id="GO:0019243">
    <property type="term" value="P:methylglyoxal catabolic process to D-lactate via S-lactoyl-glutathione"/>
    <property type="evidence" value="ECO:0007669"/>
    <property type="project" value="UniProtKB-UniRule"/>
</dbReference>
<dbReference type="HAMAP" id="MF_01374">
    <property type="entry name" value="Glyoxalase_2"/>
    <property type="match status" value="1"/>
</dbReference>
<evidence type="ECO:0000259" key="8">
    <source>
        <dbReference type="SMART" id="SM00849"/>
    </source>
</evidence>
<dbReference type="SMART" id="SM00849">
    <property type="entry name" value="Lactamase_B"/>
    <property type="match status" value="1"/>
</dbReference>
<comment type="cofactor">
    <cofactor evidence="7">
        <name>Zn(2+)</name>
        <dbReference type="ChEBI" id="CHEBI:29105"/>
    </cofactor>
    <text evidence="7">Binds 2 Zn(2+) ions per subunit.</text>
</comment>
<dbReference type="Gene3D" id="3.60.15.10">
    <property type="entry name" value="Ribonuclease Z/Hydroxyacylglutathione hydrolase-like"/>
    <property type="match status" value="1"/>
</dbReference>
<dbReference type="PANTHER" id="PTHR43705">
    <property type="entry name" value="HYDROXYACYLGLUTATHIONE HYDROLASE"/>
    <property type="match status" value="1"/>
</dbReference>
<dbReference type="AlphaFoldDB" id="A0A964V0E7"/>
<name>A0A964V0E7_9PROT</name>
<feature type="binding site" evidence="7">
    <location>
        <position position="169"/>
    </location>
    <ligand>
        <name>Zn(2+)</name>
        <dbReference type="ChEBI" id="CHEBI:29105"/>
        <label>2</label>
    </ligand>
</feature>
<feature type="binding site" evidence="7">
    <location>
        <position position="54"/>
    </location>
    <ligand>
        <name>Zn(2+)</name>
        <dbReference type="ChEBI" id="CHEBI:29105"/>
        <label>1</label>
    </ligand>
</feature>
<evidence type="ECO:0000256" key="6">
    <source>
        <dbReference type="ARBA" id="ARBA00022833"/>
    </source>
</evidence>
<dbReference type="PIRSF" id="PIRSF005457">
    <property type="entry name" value="Glx"/>
    <property type="match status" value="1"/>
</dbReference>
<feature type="binding site" evidence="7">
    <location>
        <position position="112"/>
    </location>
    <ligand>
        <name>Zn(2+)</name>
        <dbReference type="ChEBI" id="CHEBI:29105"/>
        <label>1</label>
    </ligand>
</feature>
<dbReference type="Pfam" id="PF00753">
    <property type="entry name" value="Lactamase_B"/>
    <property type="match status" value="1"/>
</dbReference>
<evidence type="ECO:0000256" key="1">
    <source>
        <dbReference type="ARBA" id="ARBA00001623"/>
    </source>
</evidence>
<comment type="caution">
    <text evidence="9">The sequence shown here is derived from an EMBL/GenBank/DDBJ whole genome shotgun (WGS) entry which is preliminary data.</text>
</comment>
<proteinExistence type="inferred from homology"/>
<dbReference type="Proteomes" id="UP000713222">
    <property type="component" value="Unassembled WGS sequence"/>
</dbReference>
<evidence type="ECO:0000313" key="9">
    <source>
        <dbReference type="EMBL" id="NBN87967.1"/>
    </source>
</evidence>
<dbReference type="InterPro" id="IPR032282">
    <property type="entry name" value="HAGH_C"/>
</dbReference>
<feature type="binding site" evidence="7">
    <location>
        <position position="131"/>
    </location>
    <ligand>
        <name>Zn(2+)</name>
        <dbReference type="ChEBI" id="CHEBI:29105"/>
        <label>1</label>
    </ligand>
</feature>
<dbReference type="InterPro" id="IPR050110">
    <property type="entry name" value="Glyoxalase_II_hydrolase"/>
</dbReference>
<dbReference type="NCBIfam" id="TIGR03413">
    <property type="entry name" value="GSH_gloB"/>
    <property type="match status" value="1"/>
</dbReference>
<dbReference type="EMBL" id="RGET01000030">
    <property type="protein sequence ID" value="NBN87967.1"/>
    <property type="molecule type" value="Genomic_DNA"/>
</dbReference>
<evidence type="ECO:0000256" key="5">
    <source>
        <dbReference type="ARBA" id="ARBA00022801"/>
    </source>
</evidence>
<dbReference type="CDD" id="cd07723">
    <property type="entry name" value="hydroxyacylglutathione_hydrolase_MBL-fold"/>
    <property type="match status" value="1"/>
</dbReference>
<organism evidence="9 10">
    <name type="scientific">Candidatus Fonsibacter lacus</name>
    <dbReference type="NCBI Taxonomy" id="2576439"/>
    <lineage>
        <taxon>Bacteria</taxon>
        <taxon>Pseudomonadati</taxon>
        <taxon>Pseudomonadota</taxon>
        <taxon>Alphaproteobacteria</taxon>
        <taxon>Candidatus Pelagibacterales</taxon>
        <taxon>Candidatus Pelagibacterales incertae sedis</taxon>
        <taxon>Candidatus Fonsibacter</taxon>
    </lineage>
</organism>